<organism evidence="1 2">
    <name type="scientific">Youngiibacter multivorans</name>
    <dbReference type="NCBI Taxonomy" id="937251"/>
    <lineage>
        <taxon>Bacteria</taxon>
        <taxon>Bacillati</taxon>
        <taxon>Bacillota</taxon>
        <taxon>Clostridia</taxon>
        <taxon>Eubacteriales</taxon>
        <taxon>Clostridiaceae</taxon>
        <taxon>Youngiibacter</taxon>
    </lineage>
</organism>
<accession>A0ABS4G793</accession>
<dbReference type="Proteomes" id="UP001519271">
    <property type="component" value="Unassembled WGS sequence"/>
</dbReference>
<evidence type="ECO:0008006" key="3">
    <source>
        <dbReference type="Google" id="ProtNLM"/>
    </source>
</evidence>
<dbReference type="RefSeq" id="WP_209460601.1">
    <property type="nucleotide sequence ID" value="NZ_JAGGKC010000029.1"/>
</dbReference>
<dbReference type="EMBL" id="JAGGKC010000029">
    <property type="protein sequence ID" value="MBP1920430.1"/>
    <property type="molecule type" value="Genomic_DNA"/>
</dbReference>
<evidence type="ECO:0000313" key="2">
    <source>
        <dbReference type="Proteomes" id="UP001519271"/>
    </source>
</evidence>
<name>A0ABS4G793_9CLOT</name>
<reference evidence="1 2" key="1">
    <citation type="submission" date="2021-03" db="EMBL/GenBank/DDBJ databases">
        <title>Genomic Encyclopedia of Type Strains, Phase IV (KMG-IV): sequencing the most valuable type-strain genomes for metagenomic binning, comparative biology and taxonomic classification.</title>
        <authorList>
            <person name="Goeker M."/>
        </authorList>
    </citation>
    <scope>NUCLEOTIDE SEQUENCE [LARGE SCALE GENOMIC DNA]</scope>
    <source>
        <strain evidence="1 2">DSM 6139</strain>
    </source>
</reference>
<proteinExistence type="predicted"/>
<comment type="caution">
    <text evidence="1">The sequence shown here is derived from an EMBL/GenBank/DDBJ whole genome shotgun (WGS) entry which is preliminary data.</text>
</comment>
<evidence type="ECO:0000313" key="1">
    <source>
        <dbReference type="EMBL" id="MBP1920430.1"/>
    </source>
</evidence>
<keyword evidence="2" id="KW-1185">Reference proteome</keyword>
<protein>
    <recommendedName>
        <fullName evidence="3">Transposase</fullName>
    </recommendedName>
</protein>
<gene>
    <name evidence="1" type="ORF">J2Z34_002941</name>
</gene>
<sequence length="52" mass="6111">MNKKLRKATWQCNHNYDEKGKVLYQNRNLDEKLLTDAVVKALGTVKIIRNHT</sequence>